<dbReference type="SUPFAM" id="SSF52499">
    <property type="entry name" value="Isochorismatase-like hydrolases"/>
    <property type="match status" value="1"/>
</dbReference>
<feature type="domain" description="Isochorismatase-like" evidence="2">
    <location>
        <begin position="16"/>
        <end position="167"/>
    </location>
</feature>
<dbReference type="Pfam" id="PF00857">
    <property type="entry name" value="Isochorismatase"/>
    <property type="match status" value="1"/>
</dbReference>
<evidence type="ECO:0000259" key="2">
    <source>
        <dbReference type="Pfam" id="PF00857"/>
    </source>
</evidence>
<dbReference type="InterPro" id="IPR050993">
    <property type="entry name" value="Isochorismatase_domain"/>
</dbReference>
<dbReference type="AlphaFoldDB" id="A0A183IVM2"/>
<protein>
    <submittedName>
        <fullName evidence="5">Isochorismatase domain-containing protein</fullName>
    </submittedName>
</protein>
<dbReference type="Gene3D" id="3.40.50.850">
    <property type="entry name" value="Isochorismatase-like"/>
    <property type="match status" value="1"/>
</dbReference>
<organism evidence="5">
    <name type="scientific">Soboliphyme baturini</name>
    <dbReference type="NCBI Taxonomy" id="241478"/>
    <lineage>
        <taxon>Eukaryota</taxon>
        <taxon>Metazoa</taxon>
        <taxon>Ecdysozoa</taxon>
        <taxon>Nematoda</taxon>
        <taxon>Enoplea</taxon>
        <taxon>Dorylaimia</taxon>
        <taxon>Dioctophymatida</taxon>
        <taxon>Dioctophymatoidea</taxon>
        <taxon>Soboliphymatidae</taxon>
        <taxon>Soboliphyme</taxon>
    </lineage>
</organism>
<reference evidence="5" key="1">
    <citation type="submission" date="2016-06" db="UniProtKB">
        <authorList>
            <consortium name="WormBaseParasite"/>
        </authorList>
    </citation>
    <scope>IDENTIFICATION</scope>
</reference>
<name>A0A183IVM2_9BILA</name>
<dbReference type="CDD" id="cd01012">
    <property type="entry name" value="YcaC_related"/>
    <property type="match status" value="1"/>
</dbReference>
<dbReference type="InterPro" id="IPR036380">
    <property type="entry name" value="Isochorismatase-like_sf"/>
</dbReference>
<proteinExistence type="inferred from homology"/>
<dbReference type="PANTHER" id="PTHR14119">
    <property type="entry name" value="HYDROLASE"/>
    <property type="match status" value="1"/>
</dbReference>
<accession>A0A183IVM2</accession>
<dbReference type="InterPro" id="IPR000868">
    <property type="entry name" value="Isochorismatase-like_dom"/>
</dbReference>
<comment type="similarity">
    <text evidence="1">Belongs to the isochorismatase family.</text>
</comment>
<evidence type="ECO:0000313" key="4">
    <source>
        <dbReference type="Proteomes" id="UP000270296"/>
    </source>
</evidence>
<sequence>MTLARGVIQRLSPKNTALLICDMQEQFRNIISFFPSILEVSRRMLEGATLLNVPVLATEQYPRGLGHTVPELNLKKFDVPVFEKTCFSMLKNDNLQKHMNERLSHVKNILICGIESHICVYQSVLDFLEKNYEVHVVVDASSSRSLGDRLFAFRRMEKLGALLTTSECALFELVKDSTNPKFKEIQKLIIDLAPNSGLC</sequence>
<evidence type="ECO:0000313" key="3">
    <source>
        <dbReference type="EMBL" id="VDP13886.1"/>
    </source>
</evidence>
<dbReference type="OrthoDB" id="269496at2759"/>
<reference evidence="3 4" key="2">
    <citation type="submission" date="2018-11" db="EMBL/GenBank/DDBJ databases">
        <authorList>
            <consortium name="Pathogen Informatics"/>
        </authorList>
    </citation>
    <scope>NUCLEOTIDE SEQUENCE [LARGE SCALE GENOMIC DNA]</scope>
</reference>
<dbReference type="FunFam" id="3.40.50.850:FF:000001">
    <property type="entry name" value="Isochorismatase domain-containing protein 1"/>
    <property type="match status" value="1"/>
</dbReference>
<gene>
    <name evidence="3" type="ORF">SBAD_LOCUS7669</name>
</gene>
<dbReference type="Proteomes" id="UP000270296">
    <property type="component" value="Unassembled WGS sequence"/>
</dbReference>
<keyword evidence="4" id="KW-1185">Reference proteome</keyword>
<evidence type="ECO:0000256" key="1">
    <source>
        <dbReference type="ARBA" id="ARBA00006336"/>
    </source>
</evidence>
<dbReference type="EMBL" id="UZAM01010834">
    <property type="protein sequence ID" value="VDP13886.1"/>
    <property type="molecule type" value="Genomic_DNA"/>
</dbReference>
<dbReference type="PANTHER" id="PTHR14119:SF3">
    <property type="entry name" value="ISOCHORISMATASE DOMAIN-CONTAINING PROTEIN 2"/>
    <property type="match status" value="1"/>
</dbReference>
<dbReference type="WBParaSite" id="SBAD_0000796001-mRNA-1">
    <property type="protein sequence ID" value="SBAD_0000796001-mRNA-1"/>
    <property type="gene ID" value="SBAD_0000796001"/>
</dbReference>
<evidence type="ECO:0000313" key="5">
    <source>
        <dbReference type="WBParaSite" id="SBAD_0000796001-mRNA-1"/>
    </source>
</evidence>